<dbReference type="InterPro" id="IPR002425">
    <property type="entry name" value="ADH_Drosophila-type"/>
</dbReference>
<comment type="catalytic activity">
    <reaction evidence="7 8">
        <text>a primary alcohol + NAD(+) = an aldehyde + NADH + H(+)</text>
        <dbReference type="Rhea" id="RHEA:10736"/>
        <dbReference type="ChEBI" id="CHEBI:15378"/>
        <dbReference type="ChEBI" id="CHEBI:15734"/>
        <dbReference type="ChEBI" id="CHEBI:17478"/>
        <dbReference type="ChEBI" id="CHEBI:57540"/>
        <dbReference type="ChEBI" id="CHEBI:57945"/>
        <dbReference type="EC" id="1.1.1.1"/>
    </reaction>
</comment>
<dbReference type="AlphaFoldDB" id="A0A0L0CCX5"/>
<dbReference type="Pfam" id="PF00106">
    <property type="entry name" value="adh_short"/>
    <property type="match status" value="3"/>
</dbReference>
<dbReference type="Proteomes" id="UP000037069">
    <property type="component" value="Unassembled WGS sequence"/>
</dbReference>
<dbReference type="PANTHER" id="PTHR44229:SF8">
    <property type="entry name" value="ALCOHOL DEHYDROGENASE-RELATED"/>
    <property type="match status" value="1"/>
</dbReference>
<dbReference type="PRINTS" id="PR00080">
    <property type="entry name" value="SDRFAMILY"/>
</dbReference>
<evidence type="ECO:0000313" key="9">
    <source>
        <dbReference type="EMBL" id="KNC30062.1"/>
    </source>
</evidence>
<gene>
    <name evidence="9" type="ORF">FF38_09531</name>
</gene>
<evidence type="ECO:0000256" key="3">
    <source>
        <dbReference type="ARBA" id="ARBA00013190"/>
    </source>
</evidence>
<evidence type="ECO:0000256" key="1">
    <source>
        <dbReference type="ARBA" id="ARBA00006484"/>
    </source>
</evidence>
<dbReference type="GO" id="GO:0004022">
    <property type="term" value="F:alcohol dehydrogenase (NAD+) activity"/>
    <property type="evidence" value="ECO:0007669"/>
    <property type="project" value="UniProtKB-EC"/>
</dbReference>
<dbReference type="FunFam" id="3.40.50.720:FF:000149">
    <property type="entry name" value="15-hydroxyprostaglandin dehydrogenase [NAD(+)]"/>
    <property type="match status" value="1"/>
</dbReference>
<evidence type="ECO:0000256" key="7">
    <source>
        <dbReference type="ARBA" id="ARBA00049243"/>
    </source>
</evidence>
<dbReference type="InterPro" id="IPR036291">
    <property type="entry name" value="NAD(P)-bd_dom_sf"/>
</dbReference>
<dbReference type="InterPro" id="IPR002347">
    <property type="entry name" value="SDR_fam"/>
</dbReference>
<dbReference type="GO" id="GO:0006066">
    <property type="term" value="P:alcohol metabolic process"/>
    <property type="evidence" value="ECO:0007669"/>
    <property type="project" value="InterPro"/>
</dbReference>
<dbReference type="PRINTS" id="PR01167">
    <property type="entry name" value="INSADHFAMILY"/>
</dbReference>
<dbReference type="OMA" id="CAKYGND"/>
<dbReference type="CDD" id="cd05323">
    <property type="entry name" value="ADH_SDR_c_like"/>
    <property type="match status" value="1"/>
</dbReference>
<protein>
    <recommendedName>
        <fullName evidence="3 8">Alcohol dehydrogenase</fullName>
        <ecNumber evidence="3 8">1.1.1.1</ecNumber>
    </recommendedName>
</protein>
<dbReference type="PANTHER" id="PTHR44229">
    <property type="entry name" value="15-HYDROXYPROSTAGLANDIN DEHYDROGENASE [NAD(+)]"/>
    <property type="match status" value="1"/>
</dbReference>
<comment type="subunit">
    <text evidence="2 8">Homodimer.</text>
</comment>
<sequence>MFDWSNKHVVYVGGFTGVGYQVCQMLMKKPIKYLVVCGRMENVEMLKKLQAMNSEVKVLFVLMNVAEYSSIVKAVHEVISYVGHVDVLINGSSVLADKDIDTTVAVNLTGLINTTLLFLPHMDKTQSGHGGVVVNMSSVYGLQPGPAFSVYSAAKHGVIGFTRSMAHEHYYGKTGVAFICVCPGLTSSEEMMNKRDMDWMKWVPHSEQIWKIVKDAKMISPQECAVHMMHVMEQAVNGAIYVCSVDGMKEITPAIYNTYKSSNIQFIQVDVTKSESIENAYKQANEILDNIDVVVNGCGLMNDRHLDLTIDINLRGVIHSSLNALNYMDKSKGGRGGVIVNISSIAGIETTGMFAIYSAAKHGVTAFSRSMANPLYFHHTQVNFITICPGLTETALLDSVQEKATLREYAGPMVQRFANIKRQSAEACAQNLVKAVEINKLGSVWLLDLGEMSEVEMPILWKPTGKNIIYIGGFGGIGQKCLEAFLKKQVKHLVICDLQLNADVFKTLESRYIDSCLTYIPIDITKRQSIEETFKLAATKLVDSSIDVVVNGCGLMDDRYIDLTIDINLTGVIHSTLIALDYMDKSKGGRGGLIVNISSVAGLEPSGMFAVYSAAKCGLTAFTRALANPLYFAHTGVSLVTMCPGFTDTALLESIRGKETLTKYAGPMAQRFAFVKKQSAEICAENLVDILSKAKNGSVWMLDLGKIKEMEFAVLWKPAMNE</sequence>
<reference evidence="9 10" key="1">
    <citation type="journal article" date="2015" name="Nat. Commun.">
        <title>Lucilia cuprina genome unlocks parasitic fly biology to underpin future interventions.</title>
        <authorList>
            <person name="Anstead C.A."/>
            <person name="Korhonen P.K."/>
            <person name="Young N.D."/>
            <person name="Hall R.S."/>
            <person name="Jex A.R."/>
            <person name="Murali S.C."/>
            <person name="Hughes D.S."/>
            <person name="Lee S.F."/>
            <person name="Perry T."/>
            <person name="Stroehlein A.J."/>
            <person name="Ansell B.R."/>
            <person name="Breugelmans B."/>
            <person name="Hofmann A."/>
            <person name="Qu J."/>
            <person name="Dugan S."/>
            <person name="Lee S.L."/>
            <person name="Chao H."/>
            <person name="Dinh H."/>
            <person name="Han Y."/>
            <person name="Doddapaneni H.V."/>
            <person name="Worley K.C."/>
            <person name="Muzny D.M."/>
            <person name="Ioannidis P."/>
            <person name="Waterhouse R.M."/>
            <person name="Zdobnov E.M."/>
            <person name="James P.J."/>
            <person name="Bagnall N.H."/>
            <person name="Kotze A.C."/>
            <person name="Gibbs R.A."/>
            <person name="Richards S."/>
            <person name="Batterham P."/>
            <person name="Gasser R.B."/>
        </authorList>
    </citation>
    <scope>NUCLEOTIDE SEQUENCE [LARGE SCALE GENOMIC DNA]</scope>
    <source>
        <strain evidence="9 10">LS</strain>
        <tissue evidence="9">Full body</tissue>
    </source>
</reference>
<evidence type="ECO:0000256" key="8">
    <source>
        <dbReference type="RuleBase" id="RU000364"/>
    </source>
</evidence>
<keyword evidence="4" id="KW-0560">Oxidoreductase</keyword>
<dbReference type="SUPFAM" id="SSF51735">
    <property type="entry name" value="NAD(P)-binding Rossmann-fold domains"/>
    <property type="match status" value="3"/>
</dbReference>
<dbReference type="PRINTS" id="PR01168">
    <property type="entry name" value="ALCDHDRGNASE"/>
</dbReference>
<dbReference type="OrthoDB" id="417891at2759"/>
<dbReference type="STRING" id="7375.A0A0L0CCX5"/>
<comment type="caution">
    <text evidence="9">The sequence shown here is derived from an EMBL/GenBank/DDBJ whole genome shotgun (WGS) entry which is preliminary data.</text>
</comment>
<dbReference type="InterPro" id="IPR020904">
    <property type="entry name" value="Sc_DH/Rdtase_CS"/>
</dbReference>
<organism evidence="9 10">
    <name type="scientific">Lucilia cuprina</name>
    <name type="common">Green bottle fly</name>
    <name type="synonym">Australian sheep blowfly</name>
    <dbReference type="NCBI Taxonomy" id="7375"/>
    <lineage>
        <taxon>Eukaryota</taxon>
        <taxon>Metazoa</taxon>
        <taxon>Ecdysozoa</taxon>
        <taxon>Arthropoda</taxon>
        <taxon>Hexapoda</taxon>
        <taxon>Insecta</taxon>
        <taxon>Pterygota</taxon>
        <taxon>Neoptera</taxon>
        <taxon>Endopterygota</taxon>
        <taxon>Diptera</taxon>
        <taxon>Brachycera</taxon>
        <taxon>Muscomorpha</taxon>
        <taxon>Oestroidea</taxon>
        <taxon>Calliphoridae</taxon>
        <taxon>Luciliinae</taxon>
        <taxon>Lucilia</taxon>
    </lineage>
</organism>
<evidence type="ECO:0000256" key="5">
    <source>
        <dbReference type="ARBA" id="ARBA00023027"/>
    </source>
</evidence>
<dbReference type="GO" id="GO:0005737">
    <property type="term" value="C:cytoplasm"/>
    <property type="evidence" value="ECO:0007669"/>
    <property type="project" value="TreeGrafter"/>
</dbReference>
<dbReference type="PROSITE" id="PS00061">
    <property type="entry name" value="ADH_SHORT"/>
    <property type="match status" value="2"/>
</dbReference>
<dbReference type="Gene3D" id="3.40.50.720">
    <property type="entry name" value="NAD(P)-binding Rossmann-like Domain"/>
    <property type="match status" value="3"/>
</dbReference>
<evidence type="ECO:0000256" key="4">
    <source>
        <dbReference type="ARBA" id="ARBA00023002"/>
    </source>
</evidence>
<keyword evidence="5 8" id="KW-0520">NAD</keyword>
<evidence type="ECO:0000256" key="6">
    <source>
        <dbReference type="ARBA" id="ARBA00049164"/>
    </source>
</evidence>
<dbReference type="EMBL" id="JRES01000577">
    <property type="protein sequence ID" value="KNC30062.1"/>
    <property type="molecule type" value="Genomic_DNA"/>
</dbReference>
<name>A0A0L0CCX5_LUCCU</name>
<comment type="catalytic activity">
    <reaction evidence="6 8">
        <text>a secondary alcohol + NAD(+) = a ketone + NADH + H(+)</text>
        <dbReference type="Rhea" id="RHEA:10740"/>
        <dbReference type="ChEBI" id="CHEBI:15378"/>
        <dbReference type="ChEBI" id="CHEBI:17087"/>
        <dbReference type="ChEBI" id="CHEBI:35681"/>
        <dbReference type="ChEBI" id="CHEBI:57540"/>
        <dbReference type="ChEBI" id="CHEBI:57945"/>
        <dbReference type="EC" id="1.1.1.1"/>
    </reaction>
</comment>
<keyword evidence="10" id="KW-1185">Reference proteome</keyword>
<proteinExistence type="inferred from homology"/>
<evidence type="ECO:0000256" key="2">
    <source>
        <dbReference type="ARBA" id="ARBA00011738"/>
    </source>
</evidence>
<dbReference type="EC" id="1.1.1.1" evidence="3 8"/>
<accession>A0A0L0CCX5</accession>
<evidence type="ECO:0000313" key="10">
    <source>
        <dbReference type="Proteomes" id="UP000037069"/>
    </source>
</evidence>
<comment type="similarity">
    <text evidence="1">Belongs to the short-chain dehydrogenases/reductases (SDR) family.</text>
</comment>